<protein>
    <submittedName>
        <fullName evidence="1 2">Uncharacterized protein</fullName>
    </submittedName>
</protein>
<sequence length="125" mass="13974">MRDRKEEDKVDSNMRLILLKLQIQLPIANGSEERKEGTALSRDCVRVVCRTLLHMPLSLQQHHPGGALCLLVQLNRPIDPGNPVPFPRESYDHEKATRAMKSHRETLVTLAKMAPGTPPLGAPPE</sequence>
<reference evidence="2" key="2">
    <citation type="submission" date="2020-05" db="UniProtKB">
        <authorList>
            <consortium name="EnsemblMetazoa"/>
        </authorList>
    </citation>
    <scope>IDENTIFICATION</scope>
</reference>
<evidence type="ECO:0000313" key="3">
    <source>
        <dbReference type="Proteomes" id="UP000030765"/>
    </source>
</evidence>
<reference evidence="1 3" key="1">
    <citation type="journal article" date="2014" name="BMC Genomics">
        <title>Genome sequence of Anopheles sinensis provides insight into genetics basis of mosquito competence for malaria parasites.</title>
        <authorList>
            <person name="Zhou D."/>
            <person name="Zhang D."/>
            <person name="Ding G."/>
            <person name="Shi L."/>
            <person name="Hou Q."/>
            <person name="Ye Y."/>
            <person name="Xu Y."/>
            <person name="Zhou H."/>
            <person name="Xiong C."/>
            <person name="Li S."/>
            <person name="Yu J."/>
            <person name="Hong S."/>
            <person name="Yu X."/>
            <person name="Zou P."/>
            <person name="Chen C."/>
            <person name="Chang X."/>
            <person name="Wang W."/>
            <person name="Lv Y."/>
            <person name="Sun Y."/>
            <person name="Ma L."/>
            <person name="Shen B."/>
            <person name="Zhu C."/>
        </authorList>
    </citation>
    <scope>NUCLEOTIDE SEQUENCE [LARGE SCALE GENOMIC DNA]</scope>
</reference>
<evidence type="ECO:0000313" key="1">
    <source>
        <dbReference type="EMBL" id="KFB43020.1"/>
    </source>
</evidence>
<keyword evidence="3" id="KW-1185">Reference proteome</keyword>
<gene>
    <name evidence="1" type="ORF">ZHAS_00010693</name>
</gene>
<dbReference type="EnsemblMetazoa" id="ASIC010693-RA">
    <property type="protein sequence ID" value="ASIC010693-PA"/>
    <property type="gene ID" value="ASIC010693"/>
</dbReference>
<organism evidence="1">
    <name type="scientific">Anopheles sinensis</name>
    <name type="common">Mosquito</name>
    <dbReference type="NCBI Taxonomy" id="74873"/>
    <lineage>
        <taxon>Eukaryota</taxon>
        <taxon>Metazoa</taxon>
        <taxon>Ecdysozoa</taxon>
        <taxon>Arthropoda</taxon>
        <taxon>Hexapoda</taxon>
        <taxon>Insecta</taxon>
        <taxon>Pterygota</taxon>
        <taxon>Neoptera</taxon>
        <taxon>Endopterygota</taxon>
        <taxon>Diptera</taxon>
        <taxon>Nematocera</taxon>
        <taxon>Culicoidea</taxon>
        <taxon>Culicidae</taxon>
        <taxon>Anophelinae</taxon>
        <taxon>Anopheles</taxon>
    </lineage>
</organism>
<dbReference type="Proteomes" id="UP000030765">
    <property type="component" value="Unassembled WGS sequence"/>
</dbReference>
<dbReference type="AlphaFoldDB" id="A0A084VYH6"/>
<name>A0A084VYH6_ANOSI</name>
<accession>A0A084VYH6</accession>
<dbReference type="EMBL" id="ATLV01018368">
    <property type="status" value="NOT_ANNOTATED_CDS"/>
    <property type="molecule type" value="Genomic_DNA"/>
</dbReference>
<evidence type="ECO:0000313" key="2">
    <source>
        <dbReference type="EnsemblMetazoa" id="ASIC010693-PA"/>
    </source>
</evidence>
<dbReference type="EMBL" id="KE525231">
    <property type="protein sequence ID" value="KFB43020.1"/>
    <property type="molecule type" value="Genomic_DNA"/>
</dbReference>
<dbReference type="VEuPathDB" id="VectorBase:ASIC010693"/>
<proteinExistence type="predicted"/>